<dbReference type="Pfam" id="PF01094">
    <property type="entry name" value="ANF_receptor"/>
    <property type="match status" value="1"/>
</dbReference>
<evidence type="ECO:0000256" key="1">
    <source>
        <dbReference type="ARBA" id="ARBA00004370"/>
    </source>
</evidence>
<dbReference type="InterPro" id="IPR015683">
    <property type="entry name" value="Ionotropic_Glu_rcpt"/>
</dbReference>
<dbReference type="SUPFAM" id="SSF53822">
    <property type="entry name" value="Periplasmic binding protein-like I"/>
    <property type="match status" value="1"/>
</dbReference>
<dbReference type="InterPro" id="IPR001828">
    <property type="entry name" value="ANF_lig-bd_rcpt"/>
</dbReference>
<dbReference type="InterPro" id="IPR028082">
    <property type="entry name" value="Peripla_BP_I"/>
</dbReference>
<comment type="subcellular location">
    <subcellularLocation>
        <location evidence="1">Membrane</location>
    </subcellularLocation>
</comment>
<accession>A0AAN8YPZ4</accession>
<organism evidence="6 7">
    <name type="scientific">Solanum bulbocastanum</name>
    <name type="common">Wild potato</name>
    <dbReference type="NCBI Taxonomy" id="147425"/>
    <lineage>
        <taxon>Eukaryota</taxon>
        <taxon>Viridiplantae</taxon>
        <taxon>Streptophyta</taxon>
        <taxon>Embryophyta</taxon>
        <taxon>Tracheophyta</taxon>
        <taxon>Spermatophyta</taxon>
        <taxon>Magnoliopsida</taxon>
        <taxon>eudicotyledons</taxon>
        <taxon>Gunneridae</taxon>
        <taxon>Pentapetalae</taxon>
        <taxon>asterids</taxon>
        <taxon>lamiids</taxon>
        <taxon>Solanales</taxon>
        <taxon>Solanaceae</taxon>
        <taxon>Solanoideae</taxon>
        <taxon>Solaneae</taxon>
        <taxon>Solanum</taxon>
    </lineage>
</organism>
<gene>
    <name evidence="6" type="ORF">RDI58_001215</name>
</gene>
<evidence type="ECO:0000259" key="5">
    <source>
        <dbReference type="Pfam" id="PF01094"/>
    </source>
</evidence>
<dbReference type="GO" id="GO:0016020">
    <property type="term" value="C:membrane"/>
    <property type="evidence" value="ECO:0007669"/>
    <property type="project" value="UniProtKB-SubCell"/>
</dbReference>
<keyword evidence="7" id="KW-1185">Reference proteome</keyword>
<comment type="caution">
    <text evidence="6">The sequence shown here is derived from an EMBL/GenBank/DDBJ whole genome shotgun (WGS) entry which is preliminary data.</text>
</comment>
<evidence type="ECO:0000313" key="6">
    <source>
        <dbReference type="EMBL" id="KAK6803431.1"/>
    </source>
</evidence>
<sequence>MAKEIGMMTEGFVWIITDAMVDQLNLMDVSVIESMDGVIGVKPYVPKSKTVEDFIQRWKMKFPEENLRIVDVELDVYGLWVYDYAIALAMAVEKSKMSETTFRKPNVLGKSGK</sequence>
<evidence type="ECO:0000313" key="7">
    <source>
        <dbReference type="Proteomes" id="UP001371456"/>
    </source>
</evidence>
<dbReference type="PANTHER" id="PTHR34836:SF1">
    <property type="entry name" value="OS09G0428600 PROTEIN"/>
    <property type="match status" value="1"/>
</dbReference>
<dbReference type="EMBL" id="JBANQN010000001">
    <property type="protein sequence ID" value="KAK6803431.1"/>
    <property type="molecule type" value="Genomic_DNA"/>
</dbReference>
<reference evidence="6 7" key="1">
    <citation type="submission" date="2024-02" db="EMBL/GenBank/DDBJ databases">
        <title>de novo genome assembly of Solanum bulbocastanum strain 11H21.</title>
        <authorList>
            <person name="Hosaka A.J."/>
        </authorList>
    </citation>
    <scope>NUCLEOTIDE SEQUENCE [LARGE SCALE GENOMIC DNA]</scope>
    <source>
        <tissue evidence="6">Young leaves</tissue>
    </source>
</reference>
<keyword evidence="4" id="KW-0472">Membrane</keyword>
<evidence type="ECO:0000256" key="4">
    <source>
        <dbReference type="ARBA" id="ARBA00023136"/>
    </source>
</evidence>
<evidence type="ECO:0000256" key="3">
    <source>
        <dbReference type="ARBA" id="ARBA00022989"/>
    </source>
</evidence>
<feature type="domain" description="Receptor ligand binding region" evidence="5">
    <location>
        <begin position="2"/>
        <end position="99"/>
    </location>
</feature>
<dbReference type="Proteomes" id="UP001371456">
    <property type="component" value="Unassembled WGS sequence"/>
</dbReference>
<dbReference type="PANTHER" id="PTHR34836">
    <property type="entry name" value="OS06G0188250 PROTEIN"/>
    <property type="match status" value="1"/>
</dbReference>
<evidence type="ECO:0000256" key="2">
    <source>
        <dbReference type="ARBA" id="ARBA00022692"/>
    </source>
</evidence>
<dbReference type="AlphaFoldDB" id="A0AAN8YPZ4"/>
<protein>
    <recommendedName>
        <fullName evidence="5">Receptor ligand binding region domain-containing protein</fullName>
    </recommendedName>
</protein>
<keyword evidence="3" id="KW-1133">Transmembrane helix</keyword>
<name>A0AAN8YPZ4_SOLBU</name>
<keyword evidence="2" id="KW-0812">Transmembrane</keyword>
<dbReference type="Gene3D" id="3.40.50.2300">
    <property type="match status" value="1"/>
</dbReference>
<proteinExistence type="predicted"/>